<evidence type="ECO:0000313" key="5">
    <source>
        <dbReference type="RefSeq" id="XP_012170759.3"/>
    </source>
</evidence>
<gene>
    <name evidence="5" type="primary">LOC100645651</name>
</gene>
<dbReference type="OrthoDB" id="360689at2759"/>
<organism evidence="4 5">
    <name type="scientific">Bombus terrestris</name>
    <name type="common">Buff-tailed bumblebee</name>
    <name type="synonym">Apis terrestris</name>
    <dbReference type="NCBI Taxonomy" id="30195"/>
    <lineage>
        <taxon>Eukaryota</taxon>
        <taxon>Metazoa</taxon>
        <taxon>Ecdysozoa</taxon>
        <taxon>Arthropoda</taxon>
        <taxon>Hexapoda</taxon>
        <taxon>Insecta</taxon>
        <taxon>Pterygota</taxon>
        <taxon>Neoptera</taxon>
        <taxon>Endopterygota</taxon>
        <taxon>Hymenoptera</taxon>
        <taxon>Apocrita</taxon>
        <taxon>Aculeata</taxon>
        <taxon>Apoidea</taxon>
        <taxon>Anthophila</taxon>
        <taxon>Apidae</taxon>
        <taxon>Bombus</taxon>
        <taxon>Bombus</taxon>
    </lineage>
</organism>
<evidence type="ECO:0000256" key="2">
    <source>
        <dbReference type="ARBA" id="ARBA00035707"/>
    </source>
</evidence>
<dbReference type="RefSeq" id="XP_012170759.3">
    <property type="nucleotide sequence ID" value="XM_012315369.3"/>
</dbReference>
<dbReference type="Gene3D" id="3.30.70.1730">
    <property type="match status" value="1"/>
</dbReference>
<proteinExistence type="inferred from homology"/>
<dbReference type="KEGG" id="bter:100645651"/>
<dbReference type="InterPro" id="IPR043141">
    <property type="entry name" value="Ribosomal_uL10-like_sf"/>
</dbReference>
<dbReference type="CTD" id="124995"/>
<sequence>MAHFMKKALQLTPNQLLYQQKRYRGKINIKKPKIYFKKRVLNDLLTPFFDNPNKDKTLEQFCIDSQKVQVKKQLGPYDQIIAREVRNWFDNSKMIGCLHVNSMKQLDVFDVQVALFRENMHYKRYGTHIVNHVIKDTRYEALAPLVSRHTSFVFSPEINITALQKIIKKSKKMFILGGILEGQVLNYDDFLKYGEMDIVTAQLSLVQVLQNAGGLNLNRQLTHHQTTLVTRLEQIGTNETSSNDRNEQSVPV</sequence>
<dbReference type="PANTHER" id="PTHR11560">
    <property type="entry name" value="39S RIBOSOMAL PROTEIN L10, MITOCHONDRIAL"/>
    <property type="match status" value="1"/>
</dbReference>
<accession>A0A9B2JTF4</accession>
<evidence type="ECO:0000256" key="3">
    <source>
        <dbReference type="ARBA" id="ARBA00035716"/>
    </source>
</evidence>
<dbReference type="SUPFAM" id="SSF160369">
    <property type="entry name" value="Ribosomal protein L10-like"/>
    <property type="match status" value="1"/>
</dbReference>
<comment type="similarity">
    <text evidence="1">Belongs to the universal ribosomal protein uL10 family.</text>
</comment>
<dbReference type="Proteomes" id="UP000835206">
    <property type="component" value="Chromosome 13"/>
</dbReference>
<keyword evidence="5" id="KW-0687">Ribonucleoprotein</keyword>
<keyword evidence="4" id="KW-1185">Reference proteome</keyword>
<keyword evidence="5" id="KW-0689">Ribosomal protein</keyword>
<protein>
    <recommendedName>
        <fullName evidence="2">Large ribosomal subunit protein uL10m</fullName>
    </recommendedName>
    <alternativeName>
        <fullName evidence="3">39S ribosomal protein L10, mitochondrial</fullName>
    </alternativeName>
</protein>
<dbReference type="AlphaFoldDB" id="A0A9B2JTF4"/>
<dbReference type="GO" id="GO:0005840">
    <property type="term" value="C:ribosome"/>
    <property type="evidence" value="ECO:0007669"/>
    <property type="project" value="UniProtKB-KW"/>
</dbReference>
<name>A0A9B2JTF4_BOMTE</name>
<reference evidence="5" key="1">
    <citation type="submission" date="2025-08" db="UniProtKB">
        <authorList>
            <consortium name="RefSeq"/>
        </authorList>
    </citation>
    <scope>IDENTIFICATION</scope>
</reference>
<dbReference type="InterPro" id="IPR047865">
    <property type="entry name" value="Ribosomal_uL10_bac_type"/>
</dbReference>
<evidence type="ECO:0000256" key="1">
    <source>
        <dbReference type="ARBA" id="ARBA00008889"/>
    </source>
</evidence>
<dbReference type="GeneID" id="100645651"/>
<evidence type="ECO:0000313" key="4">
    <source>
        <dbReference type="Proteomes" id="UP000835206"/>
    </source>
</evidence>